<protein>
    <submittedName>
        <fullName evidence="3">DUF1311 domain-containing protein</fullName>
    </submittedName>
</protein>
<proteinExistence type="predicted"/>
<name>A0A892ZE24_9NEIS</name>
<dbReference type="Gene3D" id="1.20.1270.180">
    <property type="match status" value="1"/>
</dbReference>
<feature type="chain" id="PRO_5034418951" evidence="1">
    <location>
        <begin position="21"/>
        <end position="330"/>
    </location>
</feature>
<dbReference type="Pfam" id="PF07007">
    <property type="entry name" value="LprI"/>
    <property type="match status" value="1"/>
</dbReference>
<sequence>MNYRILLAATLGALALGACSKDKPAAALNCSDPTVAIAVQQQLQQAITQSARQFAQTDSRQFIDADKIIAAVSQLSVSLADAKEDSSGSKAMCSAQLNITVAADTWQQAQANTPILYPQQQLSAILQGQLAGSNVHINGSTFSQPLRYLPAAPAASGTGALEIEAPGVAQLSHILTNALLPYGVKDTLIINGKPYSRTEALAFINNPNAAHPETLSPEAAMASAILNGAGLPPQDTPPAQEVAPSANELQQAQDNNRNANNSINQLWRNMDDMVRGELQNEQQQWVSRKERQCSEAAAKGSGVQADYLRLQCDTRLTNERINYLRGFSVP</sequence>
<dbReference type="Proteomes" id="UP000653156">
    <property type="component" value="Chromosome"/>
</dbReference>
<reference evidence="3" key="1">
    <citation type="submission" date="2021-02" db="EMBL/GenBank/DDBJ databases">
        <title>Neisseriaceae sp. 26B isolated from the cloaca of a Common Toad-headed Turtle (Mesoclemmys nasuta).</title>
        <authorList>
            <person name="Spergser J."/>
            <person name="Busse H.-J."/>
        </authorList>
    </citation>
    <scope>NUCLEOTIDE SEQUENCE</scope>
    <source>
        <strain evidence="3">26B</strain>
    </source>
</reference>
<feature type="domain" description="Lysozyme inhibitor LprI-like N-terminal" evidence="2">
    <location>
        <begin position="249"/>
        <end position="324"/>
    </location>
</feature>
<keyword evidence="1" id="KW-0732">Signal</keyword>
<organism evidence="3 4">
    <name type="scientific">Paralysiella testudinis</name>
    <dbReference type="NCBI Taxonomy" id="2809020"/>
    <lineage>
        <taxon>Bacteria</taxon>
        <taxon>Pseudomonadati</taxon>
        <taxon>Pseudomonadota</taxon>
        <taxon>Betaproteobacteria</taxon>
        <taxon>Neisseriales</taxon>
        <taxon>Neisseriaceae</taxon>
        <taxon>Paralysiella</taxon>
    </lineage>
</organism>
<evidence type="ECO:0000259" key="2">
    <source>
        <dbReference type="Pfam" id="PF07007"/>
    </source>
</evidence>
<evidence type="ECO:0000313" key="3">
    <source>
        <dbReference type="EMBL" id="QRQ81625.1"/>
    </source>
</evidence>
<evidence type="ECO:0000256" key="1">
    <source>
        <dbReference type="SAM" id="SignalP"/>
    </source>
</evidence>
<dbReference type="InterPro" id="IPR009739">
    <property type="entry name" value="LprI-like_N"/>
</dbReference>
<dbReference type="EMBL" id="CP069798">
    <property type="protein sequence ID" value="QRQ81625.1"/>
    <property type="molecule type" value="Genomic_DNA"/>
</dbReference>
<gene>
    <name evidence="3" type="ORF">JQU52_13155</name>
</gene>
<keyword evidence="4" id="KW-1185">Reference proteome</keyword>
<dbReference type="AlphaFoldDB" id="A0A892ZE24"/>
<dbReference type="RefSeq" id="WP_230338921.1">
    <property type="nucleotide sequence ID" value="NZ_CP069798.1"/>
</dbReference>
<dbReference type="PROSITE" id="PS51257">
    <property type="entry name" value="PROKAR_LIPOPROTEIN"/>
    <property type="match status" value="1"/>
</dbReference>
<evidence type="ECO:0000313" key="4">
    <source>
        <dbReference type="Proteomes" id="UP000653156"/>
    </source>
</evidence>
<accession>A0A892ZE24</accession>
<dbReference type="KEGG" id="ptes:JQU52_13155"/>
<feature type="signal peptide" evidence="1">
    <location>
        <begin position="1"/>
        <end position="20"/>
    </location>
</feature>